<keyword evidence="8" id="KW-1185">Reference proteome</keyword>
<accession>A0A371D5G1</accession>
<feature type="transmembrane region" description="Helical" evidence="6">
    <location>
        <begin position="285"/>
        <end position="308"/>
    </location>
</feature>
<dbReference type="PIRSF" id="PIRSF006060">
    <property type="entry name" value="AA_transporter"/>
    <property type="match status" value="1"/>
</dbReference>
<feature type="transmembrane region" description="Helical" evidence="6">
    <location>
        <begin position="341"/>
        <end position="360"/>
    </location>
</feature>
<keyword evidence="2" id="KW-0813">Transport</keyword>
<feature type="transmembrane region" description="Helical" evidence="6">
    <location>
        <begin position="253"/>
        <end position="273"/>
    </location>
</feature>
<dbReference type="GO" id="GO:0022857">
    <property type="term" value="F:transmembrane transporter activity"/>
    <property type="evidence" value="ECO:0007669"/>
    <property type="project" value="InterPro"/>
</dbReference>
<evidence type="ECO:0000256" key="4">
    <source>
        <dbReference type="ARBA" id="ARBA00022989"/>
    </source>
</evidence>
<protein>
    <submittedName>
        <fullName evidence="7">Amino acid transporter</fullName>
    </submittedName>
</protein>
<dbReference type="STRING" id="139420.A0A371D5G1"/>
<dbReference type="InterPro" id="IPR002293">
    <property type="entry name" value="AA/rel_permease1"/>
</dbReference>
<dbReference type="EMBL" id="KZ857416">
    <property type="protein sequence ID" value="RDX47749.1"/>
    <property type="molecule type" value="Genomic_DNA"/>
</dbReference>
<comment type="subcellular location">
    <subcellularLocation>
        <location evidence="1">Membrane</location>
        <topology evidence="1">Multi-pass membrane protein</topology>
    </subcellularLocation>
</comment>
<evidence type="ECO:0000256" key="2">
    <source>
        <dbReference type="ARBA" id="ARBA00022448"/>
    </source>
</evidence>
<dbReference type="Proteomes" id="UP000256964">
    <property type="component" value="Unassembled WGS sequence"/>
</dbReference>
<evidence type="ECO:0000256" key="6">
    <source>
        <dbReference type="SAM" id="Phobius"/>
    </source>
</evidence>
<feature type="transmembrane region" description="Helical" evidence="6">
    <location>
        <begin position="392"/>
        <end position="411"/>
    </location>
</feature>
<organism evidence="7 8">
    <name type="scientific">Lentinus brumalis</name>
    <dbReference type="NCBI Taxonomy" id="2498619"/>
    <lineage>
        <taxon>Eukaryota</taxon>
        <taxon>Fungi</taxon>
        <taxon>Dikarya</taxon>
        <taxon>Basidiomycota</taxon>
        <taxon>Agaricomycotina</taxon>
        <taxon>Agaricomycetes</taxon>
        <taxon>Polyporales</taxon>
        <taxon>Polyporaceae</taxon>
        <taxon>Lentinus</taxon>
    </lineage>
</organism>
<dbReference type="Gene3D" id="1.20.1740.10">
    <property type="entry name" value="Amino acid/polyamine transporter I"/>
    <property type="match status" value="1"/>
</dbReference>
<keyword evidence="4 6" id="KW-1133">Transmembrane helix</keyword>
<feature type="transmembrane region" description="Helical" evidence="6">
    <location>
        <begin position="457"/>
        <end position="477"/>
    </location>
</feature>
<feature type="transmembrane region" description="Helical" evidence="6">
    <location>
        <begin position="58"/>
        <end position="79"/>
    </location>
</feature>
<feature type="transmembrane region" description="Helical" evidence="6">
    <location>
        <begin position="85"/>
        <end position="106"/>
    </location>
</feature>
<proteinExistence type="predicted"/>
<feature type="transmembrane region" description="Helical" evidence="6">
    <location>
        <begin position="207"/>
        <end position="226"/>
    </location>
</feature>
<dbReference type="PANTHER" id="PTHR45649:SF6">
    <property type="entry name" value="GABA-SPECIFIC PERMEASE"/>
    <property type="match status" value="1"/>
</dbReference>
<evidence type="ECO:0000256" key="1">
    <source>
        <dbReference type="ARBA" id="ARBA00004141"/>
    </source>
</evidence>
<reference evidence="7 8" key="1">
    <citation type="journal article" date="2018" name="Biotechnol. Biofuels">
        <title>Integrative visual omics of the white-rot fungus Polyporus brumalis exposes the biotechnological potential of its oxidative enzymes for delignifying raw plant biomass.</title>
        <authorList>
            <person name="Miyauchi S."/>
            <person name="Rancon A."/>
            <person name="Drula E."/>
            <person name="Hage H."/>
            <person name="Chaduli D."/>
            <person name="Favel A."/>
            <person name="Grisel S."/>
            <person name="Henrissat B."/>
            <person name="Herpoel-Gimbert I."/>
            <person name="Ruiz-Duenas F.J."/>
            <person name="Chevret D."/>
            <person name="Hainaut M."/>
            <person name="Lin J."/>
            <person name="Wang M."/>
            <person name="Pangilinan J."/>
            <person name="Lipzen A."/>
            <person name="Lesage-Meessen L."/>
            <person name="Navarro D."/>
            <person name="Riley R."/>
            <person name="Grigoriev I.V."/>
            <person name="Zhou S."/>
            <person name="Raouche S."/>
            <person name="Rosso M.N."/>
        </authorList>
    </citation>
    <scope>NUCLEOTIDE SEQUENCE [LARGE SCALE GENOMIC DNA]</scope>
    <source>
        <strain evidence="7 8">BRFM 1820</strain>
    </source>
</reference>
<evidence type="ECO:0000256" key="5">
    <source>
        <dbReference type="ARBA" id="ARBA00023136"/>
    </source>
</evidence>
<keyword evidence="3 6" id="KW-0812">Transmembrane</keyword>
<feature type="transmembrane region" description="Helical" evidence="6">
    <location>
        <begin position="489"/>
        <end position="508"/>
    </location>
</feature>
<dbReference type="OrthoDB" id="4476201at2759"/>
<evidence type="ECO:0000313" key="7">
    <source>
        <dbReference type="EMBL" id="RDX47749.1"/>
    </source>
</evidence>
<dbReference type="AlphaFoldDB" id="A0A371D5G1"/>
<dbReference type="PANTHER" id="PTHR45649">
    <property type="entry name" value="AMINO-ACID PERMEASE BAT1"/>
    <property type="match status" value="1"/>
</dbReference>
<keyword evidence="5 6" id="KW-0472">Membrane</keyword>
<gene>
    <name evidence="7" type="ORF">OH76DRAFT_711684</name>
</gene>
<dbReference type="Pfam" id="PF13520">
    <property type="entry name" value="AA_permease_2"/>
    <property type="match status" value="1"/>
</dbReference>
<evidence type="ECO:0000256" key="3">
    <source>
        <dbReference type="ARBA" id="ARBA00022692"/>
    </source>
</evidence>
<feature type="transmembrane region" description="Helical" evidence="6">
    <location>
        <begin position="417"/>
        <end position="436"/>
    </location>
</feature>
<dbReference type="GO" id="GO:0016020">
    <property type="term" value="C:membrane"/>
    <property type="evidence" value="ECO:0007669"/>
    <property type="project" value="UniProtKB-SubCell"/>
</dbReference>
<evidence type="ECO:0000313" key="8">
    <source>
        <dbReference type="Proteomes" id="UP000256964"/>
    </source>
</evidence>
<sequence length="543" mass="57541">MSSAEKKYAMDAPRVEVEEAGLEAGSSQNAVQNADDALLAQLGYKSEFKRHITLVESFAVVLSILTPLTSVTVTFPFPLVAGGHVGMVFGWIIPCVLTMSVAASIAEMTSAMPTSGGLYYFAARLAPPRWAPLACWITGWANVTGQVVLMCSSDYLTAQVIVTALSVGSDGAINLSLGATYGITLALLFSHGVVCSSATGVLARINVVYVIISVGTCIALAISLLVCSGDQRVSAETAFTMFENNTGWANEGWAFLLSFYAPMWCMVGYDSAAHLSEETTGAARVAPIAIVTAVGTASLLGWLLYIAISFATASVPHLLATDFPIPAGQLYLDVLGKRGMLAVWSILIVVLYASGAAQGVDASRVIFAFSRDNALPGSEWWKKVHPYTNTPVNAVWLVMALCAVLAVLGFSTSALNSLAGASIIALYVSYATPIVLKLTTGRKTFQPGPFSLGKWSAPVNIVAVAWTCFITVLFVFPSGRNPTAETMNYSIVVLLAVFAFAGLSWIFSARRWFEGPVRTIAPDDTAADGISKVKEKDNALSEE</sequence>
<name>A0A371D5G1_9APHY</name>